<reference evidence="8" key="2">
    <citation type="submission" date="2018-04" db="UniProtKB">
        <authorList>
            <consortium name="Ensembl"/>
        </authorList>
    </citation>
    <scope>IDENTIFICATION</scope>
    <source>
        <strain evidence="8">Tuebingen</strain>
    </source>
</reference>
<dbReference type="InterPro" id="IPR058030">
    <property type="entry name" value="TRIM8/14/16/25/29/45/65_CC"/>
</dbReference>
<evidence type="ECO:0000256" key="4">
    <source>
        <dbReference type="PROSITE-ProRule" id="PRU00024"/>
    </source>
</evidence>
<evidence type="ECO:0000256" key="2">
    <source>
        <dbReference type="ARBA" id="ARBA00022771"/>
    </source>
</evidence>
<feature type="compositionally biased region" description="Low complexity" evidence="5">
    <location>
        <begin position="7"/>
        <end position="16"/>
    </location>
</feature>
<evidence type="ECO:0000259" key="6">
    <source>
        <dbReference type="PROSITE" id="PS50119"/>
    </source>
</evidence>
<dbReference type="InterPro" id="IPR043136">
    <property type="entry name" value="B30.2/SPRY_sf"/>
</dbReference>
<evidence type="ECO:0000256" key="1">
    <source>
        <dbReference type="ARBA" id="ARBA00022723"/>
    </source>
</evidence>
<keyword evidence="2 4" id="KW-0863">Zinc-finger</keyword>
<dbReference type="Gene3D" id="2.60.120.920">
    <property type="match status" value="1"/>
</dbReference>
<dbReference type="PROSITE" id="PS50188">
    <property type="entry name" value="B302_SPRY"/>
    <property type="match status" value="1"/>
</dbReference>
<name>A0A2R8Q2L3_DANRE</name>
<evidence type="ECO:0000256" key="3">
    <source>
        <dbReference type="ARBA" id="ARBA00022833"/>
    </source>
</evidence>
<dbReference type="InterPro" id="IPR003879">
    <property type="entry name" value="Butyrophylin_SPRY"/>
</dbReference>
<evidence type="ECO:0000259" key="7">
    <source>
        <dbReference type="PROSITE" id="PS50188"/>
    </source>
</evidence>
<keyword evidence="3" id="KW-0862">Zinc</keyword>
<dbReference type="CDD" id="cd19769">
    <property type="entry name" value="Bbox2_TRIM16-like"/>
    <property type="match status" value="1"/>
</dbReference>
<dbReference type="SMR" id="A0A2R8Q2L3"/>
<dbReference type="Gene3D" id="4.10.830.40">
    <property type="match status" value="1"/>
</dbReference>
<dbReference type="Gene3D" id="3.30.160.60">
    <property type="entry name" value="Classic Zinc Finger"/>
    <property type="match status" value="1"/>
</dbReference>
<dbReference type="KEGG" id="dre:100333325"/>
<dbReference type="InterPro" id="IPR051051">
    <property type="entry name" value="E3_ubiq-ligase_TRIM/RNF"/>
</dbReference>
<dbReference type="GO" id="GO:0008270">
    <property type="term" value="F:zinc ion binding"/>
    <property type="evidence" value="ECO:0007669"/>
    <property type="project" value="UniProtKB-KW"/>
</dbReference>
<organism evidence="8">
    <name type="scientific">Danio rerio</name>
    <name type="common">Zebrafish</name>
    <name type="synonym">Brachydanio rerio</name>
    <dbReference type="NCBI Taxonomy" id="7955"/>
    <lineage>
        <taxon>Eukaryota</taxon>
        <taxon>Metazoa</taxon>
        <taxon>Chordata</taxon>
        <taxon>Craniata</taxon>
        <taxon>Vertebrata</taxon>
        <taxon>Euteleostomi</taxon>
        <taxon>Actinopterygii</taxon>
        <taxon>Neopterygii</taxon>
        <taxon>Teleostei</taxon>
        <taxon>Ostariophysi</taxon>
        <taxon>Cypriniformes</taxon>
        <taxon>Danionidae</taxon>
        <taxon>Danioninae</taxon>
        <taxon>Danio</taxon>
    </lineage>
</organism>
<keyword evidence="1" id="KW-0479">Metal-binding</keyword>
<dbReference type="GeneID" id="100333325"/>
<dbReference type="Pfam" id="PF25600">
    <property type="entry name" value="TRIM_CC"/>
    <property type="match status" value="1"/>
</dbReference>
<dbReference type="SMART" id="SM00449">
    <property type="entry name" value="SPRY"/>
    <property type="match status" value="1"/>
</dbReference>
<dbReference type="InterPro" id="IPR001870">
    <property type="entry name" value="B30.2/SPRY"/>
</dbReference>
<feature type="domain" description="B30.2/SPRY" evidence="7">
    <location>
        <begin position="299"/>
        <end position="496"/>
    </location>
</feature>
<dbReference type="RefSeq" id="XP_002667878.5">
    <property type="nucleotide sequence ID" value="XM_002667832.8"/>
</dbReference>
<dbReference type="InterPro" id="IPR013320">
    <property type="entry name" value="ConA-like_dom_sf"/>
</dbReference>
<dbReference type="GO" id="GO:0005737">
    <property type="term" value="C:cytoplasm"/>
    <property type="evidence" value="ECO:0007669"/>
    <property type="project" value="UniProtKB-ARBA"/>
</dbReference>
<feature type="region of interest" description="Disordered" evidence="5">
    <location>
        <begin position="1"/>
        <end position="29"/>
    </location>
</feature>
<protein>
    <submittedName>
        <fullName evidence="8">Tripartite motif-containing protein 16-like</fullName>
    </submittedName>
</protein>
<reference evidence="8" key="1">
    <citation type="journal article" date="2013" name="Nature">
        <title>The zebrafish reference genome sequence and its relationship to the human genome.</title>
        <authorList>
            <consortium name="Genome Reference Consortium Zebrafish"/>
            <person name="Howe K."/>
            <person name="Clark M.D."/>
            <person name="Torroja C.F."/>
            <person name="Torrance J."/>
            <person name="Berthelot C."/>
            <person name="Muffato M."/>
            <person name="Collins J.E."/>
            <person name="Humphray S."/>
            <person name="McLaren K."/>
            <person name="Matthews L."/>
            <person name="McLaren S."/>
            <person name="Sealy I."/>
            <person name="Caccamo M."/>
            <person name="Churcher C."/>
            <person name="Scott C."/>
            <person name="Barrett J.C."/>
            <person name="Koch R."/>
            <person name="Rauch G.J."/>
            <person name="White S."/>
            <person name="Chow W."/>
            <person name="Kilian B."/>
            <person name="Quintais L.T."/>
            <person name="Guerra-Assuncao J.A."/>
            <person name="Zhou Y."/>
            <person name="Gu Y."/>
            <person name="Yen J."/>
            <person name="Vogel J.H."/>
            <person name="Eyre T."/>
            <person name="Redmond S."/>
            <person name="Banerjee R."/>
            <person name="Chi J."/>
            <person name="Fu B."/>
            <person name="Langley E."/>
            <person name="Maguire S.F."/>
            <person name="Laird G.K."/>
            <person name="Lloyd D."/>
            <person name="Kenyon E."/>
            <person name="Donaldson S."/>
            <person name="Sehra H."/>
            <person name="Almeida-King J."/>
            <person name="Loveland J."/>
            <person name="Trevanion S."/>
            <person name="Jones M."/>
            <person name="Quail M."/>
            <person name="Willey D."/>
            <person name="Hunt A."/>
            <person name="Burton J."/>
            <person name="Sims S."/>
            <person name="McLay K."/>
            <person name="Plumb B."/>
            <person name="Davis J."/>
            <person name="Clee C."/>
            <person name="Oliver K."/>
            <person name="Clark R."/>
            <person name="Riddle C."/>
            <person name="Elliot D."/>
            <person name="Eliott D."/>
            <person name="Threadgold G."/>
            <person name="Harden G."/>
            <person name="Ware D."/>
            <person name="Begum S."/>
            <person name="Mortimore B."/>
            <person name="Mortimer B."/>
            <person name="Kerry G."/>
            <person name="Heath P."/>
            <person name="Phillimore B."/>
            <person name="Tracey A."/>
            <person name="Corby N."/>
            <person name="Dunn M."/>
            <person name="Johnson C."/>
            <person name="Wood J."/>
            <person name="Clark S."/>
            <person name="Pelan S."/>
            <person name="Griffiths G."/>
            <person name="Smith M."/>
            <person name="Glithero R."/>
            <person name="Howden P."/>
            <person name="Barker N."/>
            <person name="Lloyd C."/>
            <person name="Stevens C."/>
            <person name="Harley J."/>
            <person name="Holt K."/>
            <person name="Panagiotidis G."/>
            <person name="Lovell J."/>
            <person name="Beasley H."/>
            <person name="Henderson C."/>
            <person name="Gordon D."/>
            <person name="Auger K."/>
            <person name="Wright D."/>
            <person name="Collins J."/>
            <person name="Raisen C."/>
            <person name="Dyer L."/>
            <person name="Leung K."/>
            <person name="Robertson L."/>
            <person name="Ambridge K."/>
            <person name="Leongamornlert D."/>
            <person name="McGuire S."/>
            <person name="Gilderthorp R."/>
            <person name="Griffiths C."/>
            <person name="Manthravadi D."/>
            <person name="Nichol S."/>
            <person name="Barker G."/>
            <person name="Whitehead S."/>
            <person name="Kay M."/>
            <person name="Brown J."/>
            <person name="Murnane C."/>
            <person name="Gray E."/>
            <person name="Humphries M."/>
            <person name="Sycamore N."/>
            <person name="Barker D."/>
            <person name="Saunders D."/>
            <person name="Wallis J."/>
            <person name="Babbage A."/>
            <person name="Hammond S."/>
            <person name="Mashreghi-Mohammadi M."/>
            <person name="Barr L."/>
            <person name="Martin S."/>
            <person name="Wray P."/>
            <person name="Ellington A."/>
            <person name="Matthews N."/>
            <person name="Ellwood M."/>
            <person name="Woodmansey R."/>
            <person name="Clark G."/>
            <person name="Cooper J."/>
            <person name="Cooper J."/>
            <person name="Tromans A."/>
            <person name="Grafham D."/>
            <person name="Skuce C."/>
            <person name="Pandian R."/>
            <person name="Andrews R."/>
            <person name="Harrison E."/>
            <person name="Kimberley A."/>
            <person name="Garnett J."/>
            <person name="Fosker N."/>
            <person name="Hall R."/>
            <person name="Garner P."/>
            <person name="Kelly D."/>
            <person name="Bird C."/>
            <person name="Palmer S."/>
            <person name="Gehring I."/>
            <person name="Berger A."/>
            <person name="Dooley C.M."/>
            <person name="Ersan-Urun Z."/>
            <person name="Eser C."/>
            <person name="Geiger H."/>
            <person name="Geisler M."/>
            <person name="Karotki L."/>
            <person name="Kirn A."/>
            <person name="Konantz J."/>
            <person name="Konantz M."/>
            <person name="Oberlander M."/>
            <person name="Rudolph-Geiger S."/>
            <person name="Teucke M."/>
            <person name="Lanz C."/>
            <person name="Raddatz G."/>
            <person name="Osoegawa K."/>
            <person name="Zhu B."/>
            <person name="Rapp A."/>
            <person name="Widaa S."/>
            <person name="Langford C."/>
            <person name="Yang F."/>
            <person name="Schuster S.C."/>
            <person name="Carter N.P."/>
            <person name="Harrow J."/>
            <person name="Ning Z."/>
            <person name="Herrero J."/>
            <person name="Searle S.M."/>
            <person name="Enright A."/>
            <person name="Geisler R."/>
            <person name="Plasterk R.H."/>
            <person name="Lee C."/>
            <person name="Westerfield M."/>
            <person name="de Jong P.J."/>
            <person name="Zon L.I."/>
            <person name="Postlethwait J.H."/>
            <person name="Nusslein-Volhard C."/>
            <person name="Hubbard T.J."/>
            <person name="Roest Crollius H."/>
            <person name="Rogers J."/>
            <person name="Stemple D.L."/>
        </authorList>
    </citation>
    <scope>NUCLEOTIDE SEQUENCE [LARGE SCALE GENOMIC DNA]</scope>
    <source>
        <strain evidence="8">Tuebingen</strain>
    </source>
</reference>
<dbReference type="PaxDb" id="7955-ENSDARP00000056587"/>
<dbReference type="Pfam" id="PF00643">
    <property type="entry name" value="zf-B_box"/>
    <property type="match status" value="1"/>
</dbReference>
<dbReference type="InterPro" id="IPR000315">
    <property type="entry name" value="Znf_B-box"/>
</dbReference>
<dbReference type="SMART" id="SM00589">
    <property type="entry name" value="PRY"/>
    <property type="match status" value="1"/>
</dbReference>
<dbReference type="PRINTS" id="PR01407">
    <property type="entry name" value="BUTYPHLNCDUF"/>
</dbReference>
<dbReference type="EMBL" id="FQ377660">
    <property type="status" value="NOT_ANNOTATED_CDS"/>
    <property type="molecule type" value="Genomic_DNA"/>
</dbReference>
<sequence>MKLKSNMATASTSTAMEEADPDLNSSGPQDVNCSSCIGKKRKAEQFCLQCSESYCDFHLDLHNTLHVGKRHKLMEPCTALLENICVDHGRRLEVYCRTDQKCICHLCITDKHTGHHVISVQEEVANKQGKLWELQKKAIDIIEAKEKDVQALKQAIEVFRASENKALVNNEKSFTELIQSMKDNQNKVTALIQGQAKSAVKQAEGFIQILQQEISVIRAKNTDLMDLELLSQSNNDVRFLQSAVFMPLLTAYKQSFVFHVHPYNSFERDSMFVDELVKKLNTTSKQSLLRVSRKVKNTRIVASPPPKTREEFLQYATKLSFNTNSAHKYLLFRNDNQEVMASNQLQDYPEHTQRFNCRAQILCNEALRGSSKYWEVEVGGGSWVCIAVSYQGIHRKGKPRTLFGRNANSWGLRCFWSTYEFWHDNKTTFTKHESRAPKIGVYLNYRAGVLAFYSVSGVNMSLIYKHKTVFKEPVYAGFGLAGKGSYVRLCNPVKTETITSLPFPFKFESKTSPFSPFKFGSL</sequence>
<evidence type="ECO:0000256" key="5">
    <source>
        <dbReference type="SAM" id="MobiDB-lite"/>
    </source>
</evidence>
<dbReference type="InterPro" id="IPR003877">
    <property type="entry name" value="SPRY_dom"/>
</dbReference>
<evidence type="ECO:0000313" key="8">
    <source>
        <dbReference type="Ensembl" id="ENSDARP00000146847"/>
    </source>
</evidence>
<dbReference type="AlphaFoldDB" id="A0A2R8Q2L3"/>
<dbReference type="OMA" id="WHNNTHI"/>
<dbReference type="OrthoDB" id="6270329at2759"/>
<dbReference type="Ensembl" id="ENSDART00000181733.1">
    <property type="protein sequence ID" value="ENSDARP00000146847.1"/>
    <property type="gene ID" value="ENSDARG00000111637.1"/>
</dbReference>
<accession>A0A2R8Q2L3</accession>
<dbReference type="Pfam" id="PF00622">
    <property type="entry name" value="SPRY"/>
    <property type="match status" value="1"/>
</dbReference>
<dbReference type="SMART" id="SM00336">
    <property type="entry name" value="BBOX"/>
    <property type="match status" value="1"/>
</dbReference>
<gene>
    <name evidence="8" type="primary">LOC100333325</name>
</gene>
<dbReference type="SUPFAM" id="SSF57845">
    <property type="entry name" value="B-box zinc-binding domain"/>
    <property type="match status" value="1"/>
</dbReference>
<dbReference type="PROSITE" id="PS50119">
    <property type="entry name" value="ZF_BBOX"/>
    <property type="match status" value="1"/>
</dbReference>
<dbReference type="PANTHER" id="PTHR25465">
    <property type="entry name" value="B-BOX DOMAIN CONTAINING"/>
    <property type="match status" value="1"/>
</dbReference>
<dbReference type="InParanoid" id="A0A2R8Q2L3"/>
<feature type="domain" description="B box-type" evidence="6">
    <location>
        <begin position="84"/>
        <end position="120"/>
    </location>
</feature>
<dbReference type="PANTHER" id="PTHR25465:SF5">
    <property type="entry name" value="E3 UBIQUITIN_ISG15 LIGASE TRIM25-RELATED"/>
    <property type="match status" value="1"/>
</dbReference>
<proteinExistence type="predicted"/>
<dbReference type="SUPFAM" id="SSF49899">
    <property type="entry name" value="Concanavalin A-like lectins/glucanases"/>
    <property type="match status" value="1"/>
</dbReference>
<dbReference type="GeneTree" id="ENSGT00940000161116"/>
<dbReference type="Pfam" id="PF13765">
    <property type="entry name" value="PRY"/>
    <property type="match status" value="1"/>
</dbReference>
<dbReference type="InterPro" id="IPR006574">
    <property type="entry name" value="PRY"/>
</dbReference>
<dbReference type="Bgee" id="ENSDARG00000111637">
    <property type="expression patterns" value="Expressed in zone of skin and 1 other cell type or tissue"/>
</dbReference>